<feature type="chain" id="PRO_5036394058" evidence="1">
    <location>
        <begin position="24"/>
        <end position="396"/>
    </location>
</feature>
<name>A0A6U8P036_9EUGL</name>
<evidence type="ECO:0000313" key="2">
    <source>
        <dbReference type="EMBL" id="CAD9043599.1"/>
    </source>
</evidence>
<dbReference type="EMBL" id="HBGA01150755">
    <property type="protein sequence ID" value="CAD9043600.1"/>
    <property type="molecule type" value="Transcribed_RNA"/>
</dbReference>
<feature type="signal peptide" evidence="1">
    <location>
        <begin position="1"/>
        <end position="23"/>
    </location>
</feature>
<keyword evidence="1" id="KW-0732">Signal</keyword>
<evidence type="ECO:0000313" key="3">
    <source>
        <dbReference type="EMBL" id="CAD9043600.1"/>
    </source>
</evidence>
<dbReference type="EMBL" id="HBGA01150754">
    <property type="protein sequence ID" value="CAD9043599.1"/>
    <property type="molecule type" value="Transcribed_RNA"/>
</dbReference>
<dbReference type="AlphaFoldDB" id="A0A6U8P036"/>
<proteinExistence type="predicted"/>
<organism evidence="3">
    <name type="scientific">Eutreptiella gymnastica</name>
    <dbReference type="NCBI Taxonomy" id="73025"/>
    <lineage>
        <taxon>Eukaryota</taxon>
        <taxon>Discoba</taxon>
        <taxon>Euglenozoa</taxon>
        <taxon>Euglenida</taxon>
        <taxon>Spirocuta</taxon>
        <taxon>Euglenophyceae</taxon>
        <taxon>Eutreptiales</taxon>
        <taxon>Eutreptiaceae</taxon>
        <taxon>Eutreptiella</taxon>
    </lineage>
</organism>
<evidence type="ECO:0000256" key="1">
    <source>
        <dbReference type="SAM" id="SignalP"/>
    </source>
</evidence>
<accession>A0A6U8P036</accession>
<protein>
    <submittedName>
        <fullName evidence="3">Uncharacterized protein</fullName>
    </submittedName>
</protein>
<sequence>MSLHLALLQSVLLPLGMRFGADSHPIIDAVLWCLVQAEPFAFYRNQEKVATALPEGCPRLTPQELQSRVQSADYTQTLATMRSQCLRFCASASDALARELLNSAALMVPDTLLCVDALERALEAFVRGAPTGERASPIAAATLSLPPDCDALEFRTLCRSKGCNLLFLIALRQLLPHTHDMPTPTPSYAVTEPDAPLLQLAQEPRPAEIPMELHLLLSLMAEGFQAKINPEREWDILAIYALLVEVLQHPAWDVRFDEVIILTKTVLDILSAMGTPSSRLLRLPFAFPGATRPHVSAQRCSPELGFAFACLEIYALQSIKKQLLSLPKSLAERVSDNHMARKIQDLELRAMALGTVQIAVVTDLRNHSQLEDPQELSVFMGRLQKLLAPGCLLHKL</sequence>
<gene>
    <name evidence="2" type="ORF">EGYM00392_LOCUS54782</name>
    <name evidence="3" type="ORF">EGYM00392_LOCUS54783</name>
</gene>
<reference evidence="3" key="1">
    <citation type="submission" date="2021-01" db="EMBL/GenBank/DDBJ databases">
        <authorList>
            <person name="Corre E."/>
            <person name="Pelletier E."/>
            <person name="Niang G."/>
            <person name="Scheremetjew M."/>
            <person name="Finn R."/>
            <person name="Kale V."/>
            <person name="Holt S."/>
            <person name="Cochrane G."/>
            <person name="Meng A."/>
            <person name="Brown T."/>
            <person name="Cohen L."/>
        </authorList>
    </citation>
    <scope>NUCLEOTIDE SEQUENCE</scope>
    <source>
        <strain evidence="3">NIES-381</strain>
    </source>
</reference>